<evidence type="ECO:0000313" key="1">
    <source>
        <dbReference type="EMBL" id="HIR46724.1"/>
    </source>
</evidence>
<dbReference type="AlphaFoldDB" id="A0A9D1DFA2"/>
<evidence type="ECO:0000313" key="2">
    <source>
        <dbReference type="Proteomes" id="UP000824242"/>
    </source>
</evidence>
<name>A0A9D1DFA2_9FIRM</name>
<organism evidence="1 2">
    <name type="scientific">Candidatus Caccousia avicola</name>
    <dbReference type="NCBI Taxonomy" id="2840721"/>
    <lineage>
        <taxon>Bacteria</taxon>
        <taxon>Bacillati</taxon>
        <taxon>Bacillota</taxon>
        <taxon>Clostridia</taxon>
        <taxon>Eubacteriales</taxon>
        <taxon>Oscillospiraceae</taxon>
        <taxon>Oscillospiraceae incertae sedis</taxon>
        <taxon>Candidatus Caccousia</taxon>
    </lineage>
</organism>
<reference evidence="1" key="1">
    <citation type="submission" date="2020-10" db="EMBL/GenBank/DDBJ databases">
        <authorList>
            <person name="Gilroy R."/>
        </authorList>
    </citation>
    <scope>NUCLEOTIDE SEQUENCE</scope>
    <source>
        <strain evidence="1">ChiSxjej1B13-7958</strain>
    </source>
</reference>
<reference evidence="1" key="2">
    <citation type="journal article" date="2021" name="PeerJ">
        <title>Extensive microbial diversity within the chicken gut microbiome revealed by metagenomics and culture.</title>
        <authorList>
            <person name="Gilroy R."/>
            <person name="Ravi A."/>
            <person name="Getino M."/>
            <person name="Pursley I."/>
            <person name="Horton D.L."/>
            <person name="Alikhan N.F."/>
            <person name="Baker D."/>
            <person name="Gharbi K."/>
            <person name="Hall N."/>
            <person name="Watson M."/>
            <person name="Adriaenssens E.M."/>
            <person name="Foster-Nyarko E."/>
            <person name="Jarju S."/>
            <person name="Secka A."/>
            <person name="Antonio M."/>
            <person name="Oren A."/>
            <person name="Chaudhuri R.R."/>
            <person name="La Ragione R."/>
            <person name="Hildebrand F."/>
            <person name="Pallen M.J."/>
        </authorList>
    </citation>
    <scope>NUCLEOTIDE SEQUENCE</scope>
    <source>
        <strain evidence="1">ChiSxjej1B13-7958</strain>
    </source>
</reference>
<gene>
    <name evidence="1" type="ORF">IAB89_03550</name>
</gene>
<proteinExistence type="predicted"/>
<dbReference type="Proteomes" id="UP000824242">
    <property type="component" value="Unassembled WGS sequence"/>
</dbReference>
<protein>
    <submittedName>
        <fullName evidence="1">Uncharacterized protein</fullName>
    </submittedName>
</protein>
<dbReference type="EMBL" id="DVGZ01000035">
    <property type="protein sequence ID" value="HIR46724.1"/>
    <property type="molecule type" value="Genomic_DNA"/>
</dbReference>
<comment type="caution">
    <text evidence="1">The sequence shown here is derived from an EMBL/GenBank/DDBJ whole genome shotgun (WGS) entry which is preliminary data.</text>
</comment>
<sequence>MSNFKNDLKLLGELQGLIDEAKKTANPPDYAKDVFGAISPVLKKAMPAARMRAVHQIDVLTRAKARLEELMEADYESD</sequence>
<accession>A0A9D1DFA2</accession>